<evidence type="ECO:0000313" key="2">
    <source>
        <dbReference type="Proteomes" id="UP000539075"/>
    </source>
</evidence>
<accession>A0A7W8FFX7</accession>
<dbReference type="EMBL" id="JACHGO010000003">
    <property type="protein sequence ID" value="MBB5143135.1"/>
    <property type="molecule type" value="Genomic_DNA"/>
</dbReference>
<sequence length="139" mass="15670">MSQMSRLSVLFSETCWSFFEDFEDLLLLADLDDFSDLDDLPDTADFSDLPELLDFCDFSDLAERDSDFREAFDASVEEELEEILAEGELAEAASAFMGAVNNIHATATASMEGQREYFMIIPWLLFEAVRGANGPRPWS</sequence>
<evidence type="ECO:0000313" key="1">
    <source>
        <dbReference type="EMBL" id="MBB5143135.1"/>
    </source>
</evidence>
<protein>
    <submittedName>
        <fullName evidence="1">Uncharacterized protein</fullName>
    </submittedName>
</protein>
<reference evidence="1 2" key="1">
    <citation type="submission" date="2020-08" db="EMBL/GenBank/DDBJ databases">
        <title>Genomic Encyclopedia of Type Strains, Phase IV (KMG-IV): sequencing the most valuable type-strain genomes for metagenomic binning, comparative biology and taxonomic classification.</title>
        <authorList>
            <person name="Goeker M."/>
        </authorList>
    </citation>
    <scope>NUCLEOTIDE SEQUENCE [LARGE SCALE GENOMIC DNA]</scope>
    <source>
        <strain evidence="1 2">DSM 11275</strain>
    </source>
</reference>
<keyword evidence="2" id="KW-1185">Reference proteome</keyword>
<proteinExistence type="predicted"/>
<gene>
    <name evidence="1" type="ORF">HNQ38_001223</name>
</gene>
<dbReference type="AlphaFoldDB" id="A0A7W8FFX7"/>
<name>A0A7W8FFX7_9BACT</name>
<dbReference type="RefSeq" id="WP_246388039.1">
    <property type="nucleotide sequence ID" value="NZ_JACHGO010000003.1"/>
</dbReference>
<comment type="caution">
    <text evidence="1">The sequence shown here is derived from an EMBL/GenBank/DDBJ whole genome shotgun (WGS) entry which is preliminary data.</text>
</comment>
<dbReference type="Proteomes" id="UP000539075">
    <property type="component" value="Unassembled WGS sequence"/>
</dbReference>
<organism evidence="1 2">
    <name type="scientific">Desulfovibrio intestinalis</name>
    <dbReference type="NCBI Taxonomy" id="58621"/>
    <lineage>
        <taxon>Bacteria</taxon>
        <taxon>Pseudomonadati</taxon>
        <taxon>Thermodesulfobacteriota</taxon>
        <taxon>Desulfovibrionia</taxon>
        <taxon>Desulfovibrionales</taxon>
        <taxon>Desulfovibrionaceae</taxon>
        <taxon>Desulfovibrio</taxon>
    </lineage>
</organism>